<feature type="transmembrane region" description="Helical" evidence="1">
    <location>
        <begin position="47"/>
        <end position="70"/>
    </location>
</feature>
<dbReference type="Pfam" id="PF19728">
    <property type="entry name" value="DUF6220"/>
    <property type="match status" value="1"/>
</dbReference>
<evidence type="ECO:0000313" key="2">
    <source>
        <dbReference type="EMBL" id="MDQ0115353.1"/>
    </source>
</evidence>
<feature type="transmembrane region" description="Helical" evidence="1">
    <location>
        <begin position="101"/>
        <end position="119"/>
    </location>
</feature>
<proteinExistence type="predicted"/>
<gene>
    <name evidence="2" type="ORF">J2T15_004811</name>
</gene>
<evidence type="ECO:0000256" key="1">
    <source>
        <dbReference type="SAM" id="Phobius"/>
    </source>
</evidence>
<accession>A0ABT9U720</accession>
<keyword evidence="1" id="KW-0472">Membrane</keyword>
<feature type="transmembrane region" description="Helical" evidence="1">
    <location>
        <begin position="12"/>
        <end position="41"/>
    </location>
</feature>
<dbReference type="RefSeq" id="WP_307206914.1">
    <property type="nucleotide sequence ID" value="NZ_JAUSSU010000010.1"/>
</dbReference>
<organism evidence="2 3">
    <name type="scientific">Paenibacillus harenae</name>
    <dbReference type="NCBI Taxonomy" id="306543"/>
    <lineage>
        <taxon>Bacteria</taxon>
        <taxon>Bacillati</taxon>
        <taxon>Bacillota</taxon>
        <taxon>Bacilli</taxon>
        <taxon>Bacillales</taxon>
        <taxon>Paenibacillaceae</taxon>
        <taxon>Paenibacillus</taxon>
    </lineage>
</organism>
<sequence>MENRNPSYRGRGFAQAAFVVLAWLFVACVVVQTMLAGMAVFANPEHWSSHVIFVRFFEFLPFLMLIFSFAAKLPVPLRWQSFGLYAIIFIQYMTANLPGAGLLHPVIALFLFWFSVRIAKLGWQAR</sequence>
<dbReference type="InterPro" id="IPR046192">
    <property type="entry name" value="DUF6220"/>
</dbReference>
<keyword evidence="1" id="KW-1133">Transmembrane helix</keyword>
<protein>
    <recommendedName>
        <fullName evidence="4">DUF2568 domain-containing protein</fullName>
    </recommendedName>
</protein>
<reference evidence="2 3" key="1">
    <citation type="submission" date="2023-07" db="EMBL/GenBank/DDBJ databases">
        <title>Sorghum-associated microbial communities from plants grown in Nebraska, USA.</title>
        <authorList>
            <person name="Schachtman D."/>
        </authorList>
    </citation>
    <scope>NUCLEOTIDE SEQUENCE [LARGE SCALE GENOMIC DNA]</scope>
    <source>
        <strain evidence="2 3">CC482</strain>
    </source>
</reference>
<name>A0ABT9U720_PAEHA</name>
<keyword evidence="3" id="KW-1185">Reference proteome</keyword>
<dbReference type="EMBL" id="JAUSSU010000010">
    <property type="protein sequence ID" value="MDQ0115353.1"/>
    <property type="molecule type" value="Genomic_DNA"/>
</dbReference>
<comment type="caution">
    <text evidence="2">The sequence shown here is derived from an EMBL/GenBank/DDBJ whole genome shotgun (WGS) entry which is preliminary data.</text>
</comment>
<keyword evidence="1" id="KW-0812">Transmembrane</keyword>
<evidence type="ECO:0000313" key="3">
    <source>
        <dbReference type="Proteomes" id="UP001229346"/>
    </source>
</evidence>
<dbReference type="PROSITE" id="PS51257">
    <property type="entry name" value="PROKAR_LIPOPROTEIN"/>
    <property type="match status" value="1"/>
</dbReference>
<dbReference type="Proteomes" id="UP001229346">
    <property type="component" value="Unassembled WGS sequence"/>
</dbReference>
<evidence type="ECO:0008006" key="4">
    <source>
        <dbReference type="Google" id="ProtNLM"/>
    </source>
</evidence>